<dbReference type="PANTHER" id="PTHR35007:SF1">
    <property type="entry name" value="PILUS ASSEMBLY PROTEIN"/>
    <property type="match status" value="1"/>
</dbReference>
<dbReference type="EMBL" id="FUWW01000012">
    <property type="protein sequence ID" value="SJZ64291.1"/>
    <property type="molecule type" value="Genomic_DNA"/>
</dbReference>
<feature type="transmembrane region" description="Helical" evidence="6">
    <location>
        <begin position="96"/>
        <end position="113"/>
    </location>
</feature>
<dbReference type="Pfam" id="PF00482">
    <property type="entry name" value="T2SSF"/>
    <property type="match status" value="1"/>
</dbReference>
<evidence type="ECO:0000256" key="6">
    <source>
        <dbReference type="SAM" id="Phobius"/>
    </source>
</evidence>
<keyword evidence="9" id="KW-1185">Reference proteome</keyword>
<organism evidence="8 9">
    <name type="scientific">Eubacterium coprostanoligenes</name>
    <dbReference type="NCBI Taxonomy" id="290054"/>
    <lineage>
        <taxon>Bacteria</taxon>
        <taxon>Bacillati</taxon>
        <taxon>Bacillota</taxon>
        <taxon>Clostridia</taxon>
        <taxon>Eubacteriales</taxon>
        <taxon>Eubacteriaceae</taxon>
        <taxon>Eubacterium</taxon>
    </lineage>
</organism>
<evidence type="ECO:0000256" key="3">
    <source>
        <dbReference type="ARBA" id="ARBA00022692"/>
    </source>
</evidence>
<dbReference type="Gene3D" id="1.20.81.30">
    <property type="entry name" value="Type II secretion system (T2SS), domain F"/>
    <property type="match status" value="1"/>
</dbReference>
<dbReference type="GO" id="GO:0005886">
    <property type="term" value="C:plasma membrane"/>
    <property type="evidence" value="ECO:0007669"/>
    <property type="project" value="UniProtKB-SubCell"/>
</dbReference>
<comment type="subcellular location">
    <subcellularLocation>
        <location evidence="1">Cell membrane</location>
        <topology evidence="1">Multi-pass membrane protein</topology>
    </subcellularLocation>
</comment>
<feature type="transmembrane region" description="Helical" evidence="6">
    <location>
        <begin position="295"/>
        <end position="315"/>
    </location>
</feature>
<keyword evidence="5 6" id="KW-0472">Membrane</keyword>
<keyword evidence="4 6" id="KW-1133">Transmembrane helix</keyword>
<accession>A0A1T4MBN6</accession>
<evidence type="ECO:0000259" key="7">
    <source>
        <dbReference type="Pfam" id="PF00482"/>
    </source>
</evidence>
<evidence type="ECO:0000313" key="8">
    <source>
        <dbReference type="EMBL" id="SJZ64291.1"/>
    </source>
</evidence>
<gene>
    <name evidence="8" type="ORF">SAMN02745114_01210</name>
</gene>
<sequence>MTGSTISVIIITVAFALLAFVIAFILSYTFGASKIATDKRMEEFKKKEGYTEVSLVKNKKKTRRKKETENGFFVKFASALYSQLQSADIKMRPEEFLLIWVIVAVLPALFILLISDSLITVAIIAAVIGAMIPFAIVKIKQKQRVKKFDVQLSDALMLSCSSLRAGLSFTQAMEAISKDMPDPIASEFSIVLEEMSMGMPMDEALERLNKRIKSDYLPLMVSSVLIQRQTGGNLSSILEGIANSIKGKMKLKQELKASTASGRSTAIMVGSMPIILCLLFLFINRDFIMPLFTTTLGHVFLGVAAGLEVLCFVAVKKIITIKM</sequence>
<keyword evidence="3 6" id="KW-0812">Transmembrane</keyword>
<reference evidence="8 9" key="1">
    <citation type="submission" date="2017-02" db="EMBL/GenBank/DDBJ databases">
        <authorList>
            <person name="Peterson S.W."/>
        </authorList>
    </citation>
    <scope>NUCLEOTIDE SEQUENCE [LARGE SCALE GENOMIC DNA]</scope>
    <source>
        <strain evidence="8 9">ATCC 51222</strain>
    </source>
</reference>
<dbReference type="InterPro" id="IPR042094">
    <property type="entry name" value="T2SS_GspF_sf"/>
</dbReference>
<keyword evidence="2" id="KW-1003">Cell membrane</keyword>
<evidence type="ECO:0000313" key="9">
    <source>
        <dbReference type="Proteomes" id="UP000190657"/>
    </source>
</evidence>
<evidence type="ECO:0000256" key="5">
    <source>
        <dbReference type="ARBA" id="ARBA00023136"/>
    </source>
</evidence>
<evidence type="ECO:0000256" key="2">
    <source>
        <dbReference type="ARBA" id="ARBA00022475"/>
    </source>
</evidence>
<name>A0A1T4MBN6_9FIRM</name>
<evidence type="ECO:0000256" key="4">
    <source>
        <dbReference type="ARBA" id="ARBA00022989"/>
    </source>
</evidence>
<feature type="transmembrane region" description="Helical" evidence="6">
    <location>
        <begin position="6"/>
        <end position="31"/>
    </location>
</feature>
<dbReference type="Proteomes" id="UP000190657">
    <property type="component" value="Unassembled WGS sequence"/>
</dbReference>
<evidence type="ECO:0000256" key="1">
    <source>
        <dbReference type="ARBA" id="ARBA00004651"/>
    </source>
</evidence>
<dbReference type="RefSeq" id="WP_078768686.1">
    <property type="nucleotide sequence ID" value="NZ_FUWW01000012.1"/>
</dbReference>
<dbReference type="AlphaFoldDB" id="A0A1T4MBN6"/>
<dbReference type="STRING" id="290054.SAMN02745114_01210"/>
<feature type="transmembrane region" description="Helical" evidence="6">
    <location>
        <begin position="265"/>
        <end position="283"/>
    </location>
</feature>
<dbReference type="InterPro" id="IPR018076">
    <property type="entry name" value="T2SS_GspF_dom"/>
</dbReference>
<dbReference type="OrthoDB" id="9803381at2"/>
<protein>
    <submittedName>
        <fullName evidence="8">Tight adherence protein B</fullName>
    </submittedName>
</protein>
<feature type="domain" description="Type II secretion system protein GspF" evidence="7">
    <location>
        <begin position="161"/>
        <end position="281"/>
    </location>
</feature>
<feature type="transmembrane region" description="Helical" evidence="6">
    <location>
        <begin position="119"/>
        <end position="137"/>
    </location>
</feature>
<proteinExistence type="predicted"/>
<dbReference type="PANTHER" id="PTHR35007">
    <property type="entry name" value="INTEGRAL MEMBRANE PROTEIN-RELATED"/>
    <property type="match status" value="1"/>
</dbReference>